<keyword evidence="3" id="KW-1185">Reference proteome</keyword>
<dbReference type="AlphaFoldDB" id="A0A2G9TFX0"/>
<evidence type="ECO:0000256" key="1">
    <source>
        <dbReference type="SAM" id="Phobius"/>
    </source>
</evidence>
<keyword evidence="1" id="KW-0472">Membrane</keyword>
<dbReference type="Gene3D" id="1.20.1070.10">
    <property type="entry name" value="Rhodopsin 7-helix transmembrane proteins"/>
    <property type="match status" value="1"/>
</dbReference>
<protein>
    <recommendedName>
        <fullName evidence="4">G-protein coupled receptors family 1 profile domain-containing protein</fullName>
    </recommendedName>
</protein>
<feature type="transmembrane region" description="Helical" evidence="1">
    <location>
        <begin position="117"/>
        <end position="136"/>
    </location>
</feature>
<evidence type="ECO:0000313" key="3">
    <source>
        <dbReference type="Proteomes" id="UP000230423"/>
    </source>
</evidence>
<feature type="transmembrane region" description="Helical" evidence="1">
    <location>
        <begin position="20"/>
        <end position="46"/>
    </location>
</feature>
<keyword evidence="1" id="KW-1133">Transmembrane helix</keyword>
<gene>
    <name evidence="2" type="ORF">TELCIR_21758</name>
</gene>
<sequence>LPYTIYLTANWNPTYLDMNPYYVLILGTPLVVQLKINLTLTIAIALERTLALLFPVTYRKFPASKYAMYCLLIGCLLGTVDLVVQFVLTSFHRSPQCGAFGCFISKEFRYYMGNSNMAMGFVVIVLVTFLIVKLHVMQRHSEMRRISQPSVKESSMFTQ</sequence>
<evidence type="ECO:0000313" key="2">
    <source>
        <dbReference type="EMBL" id="PIO56841.1"/>
    </source>
</evidence>
<feature type="non-terminal residue" evidence="2">
    <location>
        <position position="159"/>
    </location>
</feature>
<keyword evidence="1" id="KW-0812">Transmembrane</keyword>
<organism evidence="2 3">
    <name type="scientific">Teladorsagia circumcincta</name>
    <name type="common">Brown stomach worm</name>
    <name type="synonym">Ostertagia circumcincta</name>
    <dbReference type="NCBI Taxonomy" id="45464"/>
    <lineage>
        <taxon>Eukaryota</taxon>
        <taxon>Metazoa</taxon>
        <taxon>Ecdysozoa</taxon>
        <taxon>Nematoda</taxon>
        <taxon>Chromadorea</taxon>
        <taxon>Rhabditida</taxon>
        <taxon>Rhabditina</taxon>
        <taxon>Rhabditomorpha</taxon>
        <taxon>Strongyloidea</taxon>
        <taxon>Trichostrongylidae</taxon>
        <taxon>Teladorsagia</taxon>
    </lineage>
</organism>
<feature type="transmembrane region" description="Helical" evidence="1">
    <location>
        <begin position="66"/>
        <end position="88"/>
    </location>
</feature>
<dbReference type="Pfam" id="PF10316">
    <property type="entry name" value="7TM_GPCR_Srbc"/>
    <property type="match status" value="1"/>
</dbReference>
<dbReference type="SUPFAM" id="SSF81321">
    <property type="entry name" value="Family A G protein-coupled receptor-like"/>
    <property type="match status" value="1"/>
</dbReference>
<proteinExistence type="predicted"/>
<name>A0A2G9TFX0_TELCI</name>
<dbReference type="OrthoDB" id="5794962at2759"/>
<dbReference type="Proteomes" id="UP000230423">
    <property type="component" value="Unassembled WGS sequence"/>
</dbReference>
<dbReference type="InterPro" id="IPR052322">
    <property type="entry name" value="Mito_rRNA_Mtase_NSUN4"/>
</dbReference>
<evidence type="ECO:0008006" key="4">
    <source>
        <dbReference type="Google" id="ProtNLM"/>
    </source>
</evidence>
<accession>A0A2G9TFX0</accession>
<feature type="non-terminal residue" evidence="2">
    <location>
        <position position="1"/>
    </location>
</feature>
<reference evidence="2 3" key="1">
    <citation type="submission" date="2015-09" db="EMBL/GenBank/DDBJ databases">
        <title>Draft genome of the parasitic nematode Teladorsagia circumcincta isolate WARC Sus (inbred).</title>
        <authorList>
            <person name="Mitreva M."/>
        </authorList>
    </citation>
    <scope>NUCLEOTIDE SEQUENCE [LARGE SCALE GENOMIC DNA]</scope>
    <source>
        <strain evidence="2 3">S</strain>
    </source>
</reference>
<dbReference type="PANTHER" id="PTHR46955">
    <property type="entry name" value="PROTEIN CBG01349-RELATED"/>
    <property type="match status" value="1"/>
</dbReference>
<dbReference type="InterPro" id="IPR019420">
    <property type="entry name" value="7TM_GPCR_serpentine_rcpt_Srbc"/>
</dbReference>
<dbReference type="EMBL" id="KZ372429">
    <property type="protein sequence ID" value="PIO56841.1"/>
    <property type="molecule type" value="Genomic_DNA"/>
</dbReference>
<dbReference type="PANTHER" id="PTHR46955:SF3">
    <property type="entry name" value="G_PROTEIN_RECEP_F1_2 DOMAIN-CONTAINING PROTEIN"/>
    <property type="match status" value="1"/>
</dbReference>